<accession>A0ABD3W3A6</accession>
<reference evidence="1 2" key="1">
    <citation type="submission" date="2024-11" db="EMBL/GenBank/DDBJ databases">
        <title>Chromosome-level genome assembly of the freshwater bivalve Anodonta woodiana.</title>
        <authorList>
            <person name="Chen X."/>
        </authorList>
    </citation>
    <scope>NUCLEOTIDE SEQUENCE [LARGE SCALE GENOMIC DNA]</scope>
    <source>
        <strain evidence="1">MN2024</strain>
        <tissue evidence="1">Gills</tissue>
    </source>
</reference>
<organism evidence="1 2">
    <name type="scientific">Sinanodonta woodiana</name>
    <name type="common">Chinese pond mussel</name>
    <name type="synonym">Anodonta woodiana</name>
    <dbReference type="NCBI Taxonomy" id="1069815"/>
    <lineage>
        <taxon>Eukaryota</taxon>
        <taxon>Metazoa</taxon>
        <taxon>Spiralia</taxon>
        <taxon>Lophotrochozoa</taxon>
        <taxon>Mollusca</taxon>
        <taxon>Bivalvia</taxon>
        <taxon>Autobranchia</taxon>
        <taxon>Heteroconchia</taxon>
        <taxon>Palaeoheterodonta</taxon>
        <taxon>Unionida</taxon>
        <taxon>Unionoidea</taxon>
        <taxon>Unionidae</taxon>
        <taxon>Unioninae</taxon>
        <taxon>Sinanodonta</taxon>
    </lineage>
</organism>
<keyword evidence="2" id="KW-1185">Reference proteome</keyword>
<gene>
    <name evidence="1" type="ORF">ACJMK2_044562</name>
</gene>
<feature type="non-terminal residue" evidence="1">
    <location>
        <position position="51"/>
    </location>
</feature>
<dbReference type="Proteomes" id="UP001634394">
    <property type="component" value="Unassembled WGS sequence"/>
</dbReference>
<evidence type="ECO:0000313" key="2">
    <source>
        <dbReference type="Proteomes" id="UP001634394"/>
    </source>
</evidence>
<sequence length="51" mass="6133">EQYKEAQLEFLDLYFFYGKLIGELKSDLAVSCMQSVLYKIIYRYDMNNPLK</sequence>
<evidence type="ECO:0000313" key="1">
    <source>
        <dbReference type="EMBL" id="KAL3867353.1"/>
    </source>
</evidence>
<protein>
    <submittedName>
        <fullName evidence="1">Uncharacterized protein</fullName>
    </submittedName>
</protein>
<dbReference type="AlphaFoldDB" id="A0ABD3W3A6"/>
<dbReference type="EMBL" id="JBJQND010000009">
    <property type="protein sequence ID" value="KAL3867353.1"/>
    <property type="molecule type" value="Genomic_DNA"/>
</dbReference>
<comment type="caution">
    <text evidence="1">The sequence shown here is derived from an EMBL/GenBank/DDBJ whole genome shotgun (WGS) entry which is preliminary data.</text>
</comment>
<feature type="non-terminal residue" evidence="1">
    <location>
        <position position="1"/>
    </location>
</feature>
<name>A0ABD3W3A6_SINWO</name>
<proteinExistence type="predicted"/>